<evidence type="ECO:0000256" key="1">
    <source>
        <dbReference type="SAM" id="MobiDB-lite"/>
    </source>
</evidence>
<evidence type="ECO:0000313" key="3">
    <source>
        <dbReference type="Proteomes" id="UP000808349"/>
    </source>
</evidence>
<dbReference type="Proteomes" id="UP000808349">
    <property type="component" value="Unassembled WGS sequence"/>
</dbReference>
<name>A0A9D7SA79_9BACT</name>
<reference evidence="2 3" key="1">
    <citation type="submission" date="2020-10" db="EMBL/GenBank/DDBJ databases">
        <title>Connecting structure to function with the recovery of over 1000 high-quality activated sludge metagenome-assembled genomes encoding full-length rRNA genes using long-read sequencing.</title>
        <authorList>
            <person name="Singleton C.M."/>
            <person name="Petriglieri F."/>
            <person name="Kristensen J.M."/>
            <person name="Kirkegaard R.H."/>
            <person name="Michaelsen T.Y."/>
            <person name="Andersen M.H."/>
            <person name="Karst S.M."/>
            <person name="Dueholm M.S."/>
            <person name="Nielsen P.H."/>
            <person name="Albertsen M."/>
        </authorList>
    </citation>
    <scope>NUCLEOTIDE SEQUENCE [LARGE SCALE GENOMIC DNA]</scope>
    <source>
        <strain evidence="2">Ribe_18-Q3-R11-54_BAT3C.373</strain>
    </source>
</reference>
<organism evidence="2 3">
    <name type="scientific">Candidatus Defluviibacterium haderslevense</name>
    <dbReference type="NCBI Taxonomy" id="2981993"/>
    <lineage>
        <taxon>Bacteria</taxon>
        <taxon>Pseudomonadati</taxon>
        <taxon>Bacteroidota</taxon>
        <taxon>Saprospiria</taxon>
        <taxon>Saprospirales</taxon>
        <taxon>Saprospiraceae</taxon>
        <taxon>Candidatus Defluviibacterium</taxon>
    </lineage>
</organism>
<evidence type="ECO:0000313" key="2">
    <source>
        <dbReference type="EMBL" id="MBK9718088.1"/>
    </source>
</evidence>
<feature type="region of interest" description="Disordered" evidence="1">
    <location>
        <begin position="1"/>
        <end position="22"/>
    </location>
</feature>
<accession>A0A9D7SA79</accession>
<comment type="caution">
    <text evidence="2">The sequence shown here is derived from an EMBL/GenBank/DDBJ whole genome shotgun (WGS) entry which is preliminary data.</text>
</comment>
<protein>
    <submittedName>
        <fullName evidence="2">Uncharacterized protein</fullName>
    </submittedName>
</protein>
<sequence length="56" mass="6608">MIYEIDENDQNSKLKNHSRESSKKNDILEHFKRIQIVDDVEDGKISPYESLGWTVD</sequence>
<gene>
    <name evidence="2" type="ORF">IPO85_11360</name>
</gene>
<dbReference type="AlphaFoldDB" id="A0A9D7SA79"/>
<proteinExistence type="predicted"/>
<dbReference type="EMBL" id="JADKFW010000007">
    <property type="protein sequence ID" value="MBK9718088.1"/>
    <property type="molecule type" value="Genomic_DNA"/>
</dbReference>